<evidence type="ECO:0000259" key="2">
    <source>
        <dbReference type="Pfam" id="PF04909"/>
    </source>
</evidence>
<dbReference type="InterPro" id="IPR032465">
    <property type="entry name" value="ACMSD"/>
</dbReference>
<dbReference type="InterPro" id="IPR032466">
    <property type="entry name" value="Metal_Hydrolase"/>
</dbReference>
<dbReference type="GO" id="GO:0016787">
    <property type="term" value="F:hydrolase activity"/>
    <property type="evidence" value="ECO:0007669"/>
    <property type="project" value="InterPro"/>
</dbReference>
<accession>A0A166YM94</accession>
<dbReference type="GO" id="GO:0019748">
    <property type="term" value="P:secondary metabolic process"/>
    <property type="evidence" value="ECO:0007669"/>
    <property type="project" value="TreeGrafter"/>
</dbReference>
<dbReference type="GO" id="GO:0016831">
    <property type="term" value="F:carboxy-lyase activity"/>
    <property type="evidence" value="ECO:0007669"/>
    <property type="project" value="InterPro"/>
</dbReference>
<dbReference type="SUPFAM" id="SSF51556">
    <property type="entry name" value="Metallo-dependent hydrolases"/>
    <property type="match status" value="1"/>
</dbReference>
<proteinExistence type="predicted"/>
<gene>
    <name evidence="3" type="ORF">N475_00100</name>
</gene>
<comment type="caution">
    <text evidence="3">The sequence shown here is derived from an EMBL/GenBank/DDBJ whole genome shotgun (WGS) entry which is preliminary data.</text>
</comment>
<dbReference type="GO" id="GO:0005737">
    <property type="term" value="C:cytoplasm"/>
    <property type="evidence" value="ECO:0007669"/>
    <property type="project" value="TreeGrafter"/>
</dbReference>
<reference evidence="3 4" key="1">
    <citation type="submission" date="2013-07" db="EMBL/GenBank/DDBJ databases">
        <title>Comparative Genomic and Metabolomic Analysis of Twelve Strains of Pseudoalteromonas luteoviolacea.</title>
        <authorList>
            <person name="Vynne N.G."/>
            <person name="Mansson M."/>
            <person name="Gram L."/>
        </authorList>
    </citation>
    <scope>NUCLEOTIDE SEQUENCE [LARGE SCALE GENOMIC DNA]</scope>
    <source>
        <strain evidence="3 4">DSM 6061</strain>
    </source>
</reference>
<dbReference type="PATRIC" id="fig|1365250.3.peg.871"/>
<dbReference type="EMBL" id="AUYB01000081">
    <property type="protein sequence ID" value="KZN43013.1"/>
    <property type="molecule type" value="Genomic_DNA"/>
</dbReference>
<name>A0A166YM94_9GAMM</name>
<dbReference type="Proteomes" id="UP000076643">
    <property type="component" value="Unassembled WGS sequence"/>
</dbReference>
<dbReference type="AlphaFoldDB" id="A0A166YM94"/>
<feature type="domain" description="Amidohydrolase-related" evidence="2">
    <location>
        <begin position="137"/>
        <end position="386"/>
    </location>
</feature>
<evidence type="ECO:0000313" key="4">
    <source>
        <dbReference type="Proteomes" id="UP000076643"/>
    </source>
</evidence>
<keyword evidence="4" id="KW-1185">Reference proteome</keyword>
<dbReference type="InterPro" id="IPR006680">
    <property type="entry name" value="Amidohydro-rel"/>
</dbReference>
<dbReference type="PANTHER" id="PTHR21240:SF28">
    <property type="entry name" value="ISO-OROTATE DECARBOXYLASE (EUROFUNG)"/>
    <property type="match status" value="1"/>
</dbReference>
<dbReference type="PANTHER" id="PTHR21240">
    <property type="entry name" value="2-AMINO-3-CARBOXYLMUCONATE-6-SEMIALDEHYDE DECARBOXYLASE"/>
    <property type="match status" value="1"/>
</dbReference>
<dbReference type="Pfam" id="PF04909">
    <property type="entry name" value="Amidohydro_2"/>
    <property type="match status" value="1"/>
</dbReference>
<evidence type="ECO:0000256" key="1">
    <source>
        <dbReference type="ARBA" id="ARBA00023239"/>
    </source>
</evidence>
<sequence length="401" mass="45700">MRNNTLIVDMDRHVNEPPNLFTTYLSKKEQALYLPTVKSMAPEGETFSERLTRLDEYACFPAPDQIMINDSPLWQAMSEKVTIELNIQQQSRSADIESATFAQGHLDDMNRKNIDISVLLPNHGSYYVYNDNIDAIQSAAYAKAYNRWLKDLSSVNTDRLHGAALISRHDPQKMVADVIEAHNQGFTSVALQSSPVKGIPLESKAYFPFWRACEEREISIIFHSFTHSNVPILGSNLYESRFGKFSCSHIMEAMSGILSLMTSGTLEHFPKLKFAFLEAGCGWLPHWLWRLDELAYPSLKNEVKENIKQLPSEYFERQIWLAIEPDELMLKESIQHIGAHKLLFGSDFPHMDHESDNIQEVQKLENQIGKGSVDKILGLNALDFFGESYKSSLDLSKFMKA</sequence>
<dbReference type="RefSeq" id="WP_063357278.1">
    <property type="nucleotide sequence ID" value="NZ_AQHB01000022.1"/>
</dbReference>
<evidence type="ECO:0000313" key="3">
    <source>
        <dbReference type="EMBL" id="KZN43013.1"/>
    </source>
</evidence>
<organism evidence="3 4">
    <name type="scientific">Pseudoalteromonas luteoviolacea DSM 6061</name>
    <dbReference type="NCBI Taxonomy" id="1365250"/>
    <lineage>
        <taxon>Bacteria</taxon>
        <taxon>Pseudomonadati</taxon>
        <taxon>Pseudomonadota</taxon>
        <taxon>Gammaproteobacteria</taxon>
        <taxon>Alteromonadales</taxon>
        <taxon>Pseudoalteromonadaceae</taxon>
        <taxon>Pseudoalteromonas</taxon>
    </lineage>
</organism>
<dbReference type="Gene3D" id="3.20.20.140">
    <property type="entry name" value="Metal-dependent hydrolases"/>
    <property type="match status" value="1"/>
</dbReference>
<protein>
    <recommendedName>
        <fullName evidence="2">Amidohydrolase-related domain-containing protein</fullName>
    </recommendedName>
</protein>
<keyword evidence="1" id="KW-0456">Lyase</keyword>